<accession>A0A8J5XJQ5</accession>
<dbReference type="AlphaFoldDB" id="A0A8J5XJQ5"/>
<dbReference type="GO" id="GO:0006412">
    <property type="term" value="P:translation"/>
    <property type="evidence" value="ECO:0007669"/>
    <property type="project" value="InterPro"/>
</dbReference>
<name>A0A8J5XJQ5_DIALT</name>
<evidence type="ECO:0000313" key="3">
    <source>
        <dbReference type="EMBL" id="KAG8470501.1"/>
    </source>
</evidence>
<keyword evidence="4" id="KW-1185">Reference proteome</keyword>
<dbReference type="Gene3D" id="3.40.50.10490">
    <property type="entry name" value="Glucose-6-phosphate isomerase like protein, domain 1"/>
    <property type="match status" value="1"/>
</dbReference>
<proteinExistence type="inferred from homology"/>
<comment type="caution">
    <text evidence="3">The sequence shown here is derived from an EMBL/GenBank/DDBJ whole genome shotgun (WGS) entry which is preliminary data.</text>
</comment>
<protein>
    <submittedName>
        <fullName evidence="3">Uncharacterized protein</fullName>
    </submittedName>
</protein>
<dbReference type="SUPFAM" id="SSF52313">
    <property type="entry name" value="Ribosomal protein S2"/>
    <property type="match status" value="1"/>
</dbReference>
<feature type="region of interest" description="Disordered" evidence="2">
    <location>
        <begin position="41"/>
        <end position="67"/>
    </location>
</feature>
<evidence type="ECO:0000313" key="4">
    <source>
        <dbReference type="Proteomes" id="UP000751190"/>
    </source>
</evidence>
<comment type="similarity">
    <text evidence="1">Belongs to the universal ribosomal protein uS2 family.</text>
</comment>
<sequence length="174" mass="19112">MGSSALALVRTARGVRHPRARAWLSTQHDVDFLRDLPKLLTSNYEHTGPTPGRSAVPGKGREDPGGLRSVLGVRHGVSVLDAEEGNAALRRAALAVKEVIADGGRVLIIGETNGDPELERKLGEITAETRQVYALTVPWMRGTLSNWREFAHHLGRFRLARSRKVLTESLPVRE</sequence>
<dbReference type="OrthoDB" id="10366688at2759"/>
<evidence type="ECO:0000256" key="2">
    <source>
        <dbReference type="SAM" id="MobiDB-lite"/>
    </source>
</evidence>
<dbReference type="Pfam" id="PF00318">
    <property type="entry name" value="Ribosomal_S2"/>
    <property type="match status" value="1"/>
</dbReference>
<dbReference type="GO" id="GO:0005840">
    <property type="term" value="C:ribosome"/>
    <property type="evidence" value="ECO:0007669"/>
    <property type="project" value="InterPro"/>
</dbReference>
<gene>
    <name evidence="3" type="ORF">KFE25_008922</name>
</gene>
<dbReference type="GO" id="GO:0003735">
    <property type="term" value="F:structural constituent of ribosome"/>
    <property type="evidence" value="ECO:0007669"/>
    <property type="project" value="InterPro"/>
</dbReference>
<evidence type="ECO:0000256" key="1">
    <source>
        <dbReference type="ARBA" id="ARBA00006242"/>
    </source>
</evidence>
<dbReference type="InterPro" id="IPR023591">
    <property type="entry name" value="Ribosomal_uS2_flav_dom_sf"/>
</dbReference>
<reference evidence="3" key="1">
    <citation type="submission" date="2021-05" db="EMBL/GenBank/DDBJ databases">
        <title>The genome of the haptophyte Pavlova lutheri (Diacronema luteri, Pavlovales) - a model for lipid biosynthesis in eukaryotic algae.</title>
        <authorList>
            <person name="Hulatt C.J."/>
            <person name="Posewitz M.C."/>
        </authorList>
    </citation>
    <scope>NUCLEOTIDE SEQUENCE</scope>
    <source>
        <strain evidence="3">NIVA-4/92</strain>
    </source>
</reference>
<dbReference type="Proteomes" id="UP000751190">
    <property type="component" value="Unassembled WGS sequence"/>
</dbReference>
<dbReference type="EMBL" id="JAGTXO010000001">
    <property type="protein sequence ID" value="KAG8470501.1"/>
    <property type="molecule type" value="Genomic_DNA"/>
</dbReference>
<organism evidence="3 4">
    <name type="scientific">Diacronema lutheri</name>
    <name type="common">Unicellular marine alga</name>
    <name type="synonym">Monochrysis lutheri</name>
    <dbReference type="NCBI Taxonomy" id="2081491"/>
    <lineage>
        <taxon>Eukaryota</taxon>
        <taxon>Haptista</taxon>
        <taxon>Haptophyta</taxon>
        <taxon>Pavlovophyceae</taxon>
        <taxon>Pavlovales</taxon>
        <taxon>Pavlovaceae</taxon>
        <taxon>Diacronema</taxon>
    </lineage>
</organism>
<dbReference type="InterPro" id="IPR001865">
    <property type="entry name" value="Ribosomal_uS2"/>
</dbReference>